<dbReference type="PRINTS" id="PR01040">
    <property type="entry name" value="TRNASYNTHTYR"/>
</dbReference>
<dbReference type="PROSITE" id="PS50889">
    <property type="entry name" value="S4"/>
    <property type="match status" value="1"/>
</dbReference>
<keyword evidence="3" id="KW-0547">Nucleotide-binding</keyword>
<gene>
    <name evidence="11" type="ORF">METZ01_LOCUS73345</name>
</gene>
<dbReference type="GO" id="GO:0004831">
    <property type="term" value="F:tyrosine-tRNA ligase activity"/>
    <property type="evidence" value="ECO:0007669"/>
    <property type="project" value="UniProtKB-EC"/>
</dbReference>
<evidence type="ECO:0000256" key="3">
    <source>
        <dbReference type="ARBA" id="ARBA00022741"/>
    </source>
</evidence>
<evidence type="ECO:0000256" key="9">
    <source>
        <dbReference type="ARBA" id="ARBA00048248"/>
    </source>
</evidence>
<dbReference type="GO" id="GO:0005829">
    <property type="term" value="C:cytosol"/>
    <property type="evidence" value="ECO:0007669"/>
    <property type="project" value="TreeGrafter"/>
</dbReference>
<evidence type="ECO:0000313" key="11">
    <source>
        <dbReference type="EMBL" id="SVA20491.1"/>
    </source>
</evidence>
<keyword evidence="5" id="KW-0694">RNA-binding</keyword>
<comment type="catalytic activity">
    <reaction evidence="9">
        <text>tRNA(Tyr) + L-tyrosine + ATP = L-tyrosyl-tRNA(Tyr) + AMP + diphosphate + H(+)</text>
        <dbReference type="Rhea" id="RHEA:10220"/>
        <dbReference type="Rhea" id="RHEA-COMP:9706"/>
        <dbReference type="Rhea" id="RHEA-COMP:9707"/>
        <dbReference type="ChEBI" id="CHEBI:15378"/>
        <dbReference type="ChEBI" id="CHEBI:30616"/>
        <dbReference type="ChEBI" id="CHEBI:33019"/>
        <dbReference type="ChEBI" id="CHEBI:58315"/>
        <dbReference type="ChEBI" id="CHEBI:78442"/>
        <dbReference type="ChEBI" id="CHEBI:78536"/>
        <dbReference type="ChEBI" id="CHEBI:456215"/>
        <dbReference type="EC" id="6.1.1.1"/>
    </reaction>
</comment>
<dbReference type="PANTHER" id="PTHR11766">
    <property type="entry name" value="TYROSYL-TRNA SYNTHETASE"/>
    <property type="match status" value="1"/>
</dbReference>
<proteinExistence type="inferred from homology"/>
<reference evidence="11" key="1">
    <citation type="submission" date="2018-05" db="EMBL/GenBank/DDBJ databases">
        <authorList>
            <person name="Lanie J.A."/>
            <person name="Ng W.-L."/>
            <person name="Kazmierczak K.M."/>
            <person name="Andrzejewski T.M."/>
            <person name="Davidsen T.M."/>
            <person name="Wayne K.J."/>
            <person name="Tettelin H."/>
            <person name="Glass J.I."/>
            <person name="Rusch D."/>
            <person name="Podicherti R."/>
            <person name="Tsui H.-C.T."/>
            <person name="Winkler M.E."/>
        </authorList>
    </citation>
    <scope>NUCLEOTIDE SEQUENCE</scope>
</reference>
<keyword evidence="2" id="KW-0436">Ligase</keyword>
<evidence type="ECO:0000256" key="5">
    <source>
        <dbReference type="ARBA" id="ARBA00022884"/>
    </source>
</evidence>
<dbReference type="GO" id="GO:0003723">
    <property type="term" value="F:RNA binding"/>
    <property type="evidence" value="ECO:0007669"/>
    <property type="project" value="UniProtKB-KW"/>
</dbReference>
<evidence type="ECO:0000256" key="2">
    <source>
        <dbReference type="ARBA" id="ARBA00022598"/>
    </source>
</evidence>
<dbReference type="InterPro" id="IPR002305">
    <property type="entry name" value="aa-tRNA-synth_Ic"/>
</dbReference>
<dbReference type="InterPro" id="IPR036986">
    <property type="entry name" value="S4_RNA-bd_sf"/>
</dbReference>
<keyword evidence="4" id="KW-0067">ATP-binding</keyword>
<dbReference type="PANTHER" id="PTHR11766:SF0">
    <property type="entry name" value="TYROSINE--TRNA LIGASE, MITOCHONDRIAL"/>
    <property type="match status" value="1"/>
</dbReference>
<evidence type="ECO:0000256" key="1">
    <source>
        <dbReference type="ARBA" id="ARBA00013160"/>
    </source>
</evidence>
<sequence>MYKFKSDFLKFIYDRGYIYQISDEEALDEIFFKGKVTAYIGFDCTAPNLHIGSLMQILLLKHLQDFGHEPIALIGGATSKVGDPSLKDKSRKILSKEEVDRNIKGIKKVFDKFLDTKKGKIKILNNDDWLGSLNYIDFLRKVGSNFSVNKMLSFDSVKLRLEREQPLSFLEFNYMIMQGYDFFELNKKHNCILQMGGSDQWGNIVCGIDLARRLSGANLYGLTTPLLTTSSGEKMGKTEKGAVWLSYNEDNSDFSTHPRDFWNYWRDKTENESVGKLMRLFTDLPLKEIEKYEKLQNEEIEISKEVLATNITELVHGKDSEWDSVAEFILKKNELDKGIGLLALLSNEYTKLTSSNSESRRFVKSNAVKINDKLISDEKYVVTLKDFESQNVIKISLGKKKHILVKLT</sequence>
<dbReference type="InterPro" id="IPR014729">
    <property type="entry name" value="Rossmann-like_a/b/a_fold"/>
</dbReference>
<dbReference type="Gene3D" id="3.40.50.620">
    <property type="entry name" value="HUPs"/>
    <property type="match status" value="1"/>
</dbReference>
<dbReference type="GO" id="GO:0005524">
    <property type="term" value="F:ATP binding"/>
    <property type="evidence" value="ECO:0007669"/>
    <property type="project" value="UniProtKB-KW"/>
</dbReference>
<dbReference type="InterPro" id="IPR024088">
    <property type="entry name" value="Tyr-tRNA-ligase_bac-type"/>
</dbReference>
<keyword evidence="7" id="KW-0030">Aminoacyl-tRNA synthetase</keyword>
<keyword evidence="6" id="KW-0648">Protein biosynthesis</keyword>
<name>A0A381TYG6_9ZZZZ</name>
<dbReference type="EC" id="6.1.1.1" evidence="1"/>
<dbReference type="CDD" id="cd00805">
    <property type="entry name" value="TyrRS_core"/>
    <property type="match status" value="1"/>
</dbReference>
<organism evidence="11">
    <name type="scientific">marine metagenome</name>
    <dbReference type="NCBI Taxonomy" id="408172"/>
    <lineage>
        <taxon>unclassified sequences</taxon>
        <taxon>metagenomes</taxon>
        <taxon>ecological metagenomes</taxon>
    </lineage>
</organism>
<evidence type="ECO:0000256" key="6">
    <source>
        <dbReference type="ARBA" id="ARBA00022917"/>
    </source>
</evidence>
<dbReference type="HAMAP" id="MF_02006">
    <property type="entry name" value="Tyr_tRNA_synth_type1"/>
    <property type="match status" value="1"/>
</dbReference>
<feature type="domain" description="Tyrosine--tRNA ligase SYY-like C-terminal" evidence="10">
    <location>
        <begin position="339"/>
        <end position="405"/>
    </location>
</feature>
<dbReference type="SUPFAM" id="SSF55174">
    <property type="entry name" value="Alpha-L RNA-binding motif"/>
    <property type="match status" value="1"/>
</dbReference>
<dbReference type="Gene3D" id="3.10.290.10">
    <property type="entry name" value="RNA-binding S4 domain"/>
    <property type="match status" value="1"/>
</dbReference>
<dbReference type="InterPro" id="IPR054608">
    <property type="entry name" value="SYY-like_C"/>
</dbReference>
<evidence type="ECO:0000259" key="10">
    <source>
        <dbReference type="Pfam" id="PF22421"/>
    </source>
</evidence>
<dbReference type="Pfam" id="PF00579">
    <property type="entry name" value="tRNA-synt_1b"/>
    <property type="match status" value="1"/>
</dbReference>
<evidence type="ECO:0000256" key="8">
    <source>
        <dbReference type="ARBA" id="ARBA00033323"/>
    </source>
</evidence>
<dbReference type="GO" id="GO:0006437">
    <property type="term" value="P:tyrosyl-tRNA aminoacylation"/>
    <property type="evidence" value="ECO:0007669"/>
    <property type="project" value="InterPro"/>
</dbReference>
<dbReference type="AlphaFoldDB" id="A0A381TYG6"/>
<protein>
    <recommendedName>
        <fullName evidence="1">tyrosine--tRNA ligase</fullName>
        <ecNumber evidence="1">6.1.1.1</ecNumber>
    </recommendedName>
    <alternativeName>
        <fullName evidence="8">Tyrosyl-tRNA synthetase</fullName>
    </alternativeName>
</protein>
<evidence type="ECO:0000256" key="7">
    <source>
        <dbReference type="ARBA" id="ARBA00023146"/>
    </source>
</evidence>
<dbReference type="Gene3D" id="1.10.240.10">
    <property type="entry name" value="Tyrosyl-Transfer RNA Synthetase"/>
    <property type="match status" value="1"/>
</dbReference>
<dbReference type="InterPro" id="IPR024107">
    <property type="entry name" value="Tyr-tRNA-ligase_bac_1"/>
</dbReference>
<dbReference type="Pfam" id="PF22421">
    <property type="entry name" value="SYY_C-terminal"/>
    <property type="match status" value="1"/>
</dbReference>
<dbReference type="SUPFAM" id="SSF52374">
    <property type="entry name" value="Nucleotidylyl transferase"/>
    <property type="match status" value="1"/>
</dbReference>
<dbReference type="CDD" id="cd00165">
    <property type="entry name" value="S4"/>
    <property type="match status" value="1"/>
</dbReference>
<dbReference type="EMBL" id="UINC01005308">
    <property type="protein sequence ID" value="SVA20491.1"/>
    <property type="molecule type" value="Genomic_DNA"/>
</dbReference>
<dbReference type="NCBIfam" id="TIGR00234">
    <property type="entry name" value="tyrS"/>
    <property type="match status" value="1"/>
</dbReference>
<evidence type="ECO:0000256" key="4">
    <source>
        <dbReference type="ARBA" id="ARBA00022840"/>
    </source>
</evidence>
<accession>A0A381TYG6</accession>
<dbReference type="InterPro" id="IPR002307">
    <property type="entry name" value="Tyr-tRNA-ligase"/>
</dbReference>